<keyword evidence="1" id="KW-0732">Signal</keyword>
<organism evidence="2 3">
    <name type="scientific">Rhodoplanes elegans</name>
    <dbReference type="NCBI Taxonomy" id="29408"/>
    <lineage>
        <taxon>Bacteria</taxon>
        <taxon>Pseudomonadati</taxon>
        <taxon>Pseudomonadota</taxon>
        <taxon>Alphaproteobacteria</taxon>
        <taxon>Hyphomicrobiales</taxon>
        <taxon>Nitrobacteraceae</taxon>
        <taxon>Rhodoplanes</taxon>
    </lineage>
</organism>
<feature type="signal peptide" evidence="1">
    <location>
        <begin position="1"/>
        <end position="21"/>
    </location>
</feature>
<dbReference type="EMBL" id="NPEU01000979">
    <property type="protein sequence ID" value="RAI26054.1"/>
    <property type="molecule type" value="Genomic_DNA"/>
</dbReference>
<evidence type="ECO:0000313" key="2">
    <source>
        <dbReference type="EMBL" id="RAI26054.1"/>
    </source>
</evidence>
<evidence type="ECO:0000313" key="3">
    <source>
        <dbReference type="Proteomes" id="UP000248863"/>
    </source>
</evidence>
<name>A0A327JL49_9BRAD</name>
<keyword evidence="3" id="KW-1185">Reference proteome</keyword>
<protein>
    <recommendedName>
        <fullName evidence="4">DUF306 domain-containing protein</fullName>
    </recommendedName>
</protein>
<evidence type="ECO:0000256" key="1">
    <source>
        <dbReference type="SAM" id="SignalP"/>
    </source>
</evidence>
<sequence length="132" mass="13988">MNHVLIAALLGALFVATPVAAAENLDGAWATDGSACDKIFVKKGGRIVFTDTSELHGGGFVIEGNRVRARASTCDIKSSRTVGAVTHMLANCASDIMLSSVQLSVRQPAPDTLVRIFPGMEGMEMTYKRCAM</sequence>
<proteinExistence type="predicted"/>
<reference evidence="2 3" key="1">
    <citation type="submission" date="2017-07" db="EMBL/GenBank/DDBJ databases">
        <title>Draft Genome Sequences of Select Purple Nonsulfur Bacteria.</title>
        <authorList>
            <person name="Lasarre B."/>
            <person name="Mckinlay J.B."/>
        </authorList>
    </citation>
    <scope>NUCLEOTIDE SEQUENCE [LARGE SCALE GENOMIC DNA]</scope>
    <source>
        <strain evidence="2 3">DSM 11907</strain>
    </source>
</reference>
<comment type="caution">
    <text evidence="2">The sequence shown here is derived from an EMBL/GenBank/DDBJ whole genome shotgun (WGS) entry which is preliminary data.</text>
</comment>
<evidence type="ECO:0008006" key="4">
    <source>
        <dbReference type="Google" id="ProtNLM"/>
    </source>
</evidence>
<gene>
    <name evidence="2" type="ORF">CH338_30960</name>
</gene>
<accession>A0A327JL49</accession>
<dbReference type="Proteomes" id="UP000248863">
    <property type="component" value="Unassembled WGS sequence"/>
</dbReference>
<dbReference type="AlphaFoldDB" id="A0A327JL49"/>
<feature type="chain" id="PRO_5016396442" description="DUF306 domain-containing protein" evidence="1">
    <location>
        <begin position="22"/>
        <end position="132"/>
    </location>
</feature>